<name>A0A1Y5HWK3_OSTTA</name>
<organism evidence="1">
    <name type="scientific">Ostreococcus tauri</name>
    <name type="common">Marine green alga</name>
    <dbReference type="NCBI Taxonomy" id="70448"/>
    <lineage>
        <taxon>Eukaryota</taxon>
        <taxon>Viridiplantae</taxon>
        <taxon>Chlorophyta</taxon>
        <taxon>Mamiellophyceae</taxon>
        <taxon>Mamiellales</taxon>
        <taxon>Bathycoccaceae</taxon>
        <taxon>Ostreococcus</taxon>
    </lineage>
</organism>
<dbReference type="Proteomes" id="UP000195557">
    <property type="component" value="Unassembled WGS sequence"/>
</dbReference>
<reference evidence="1" key="1">
    <citation type="submission" date="2017-04" db="EMBL/GenBank/DDBJ databases">
        <title>Population genomics of picophytoplankton unveils novel chromosome hypervariability.</title>
        <authorList>
            <consortium name="DOE Joint Genome Institute"/>
            <person name="Blanc-Mathieu R."/>
            <person name="Krasovec M."/>
            <person name="Hebrard M."/>
            <person name="Yau S."/>
            <person name="Desgranges E."/>
            <person name="Martin J."/>
            <person name="Schackwitz W."/>
            <person name="Kuo A."/>
            <person name="Salin G."/>
            <person name="Donnadieu C."/>
            <person name="Desdevises Y."/>
            <person name="Sanchez-Ferandin S."/>
            <person name="Moreau H."/>
            <person name="Rivals E."/>
            <person name="Grigoriev I.V."/>
            <person name="Grimsley N."/>
            <person name="Eyre-Walker A."/>
            <person name="Piganeau G."/>
        </authorList>
    </citation>
    <scope>NUCLEOTIDE SEQUENCE [LARGE SCALE GENOMIC DNA]</scope>
    <source>
        <strain evidence="1">RCC 1115</strain>
    </source>
</reference>
<proteinExistence type="predicted"/>
<accession>A0A1Y5HWK3</accession>
<gene>
    <name evidence="1" type="ORF">BE221DRAFT_65058</name>
</gene>
<dbReference type="EMBL" id="KZ155840">
    <property type="protein sequence ID" value="OUS41661.1"/>
    <property type="molecule type" value="Genomic_DNA"/>
</dbReference>
<sequence length="1187" mass="137374">MGKVTRLRRSRSMPHRKTAWRWCAFILIFFAALRMTKYVNPPRTKSRNSPVWNSPVFTGRKQNSSSLTQVQRLFIQEPPSHLQNSSVHLAVVMPFLECQFEGRLKPSIQSWQHTQPCTRALSSPVALILHHNKIFDVGAINDVKNFWRSLSWEVKNCFTSVELWSAGLSAEEDVYPMGPCVMFHRTFVRARIFGFSHWLQYEPDVFPIRTGWLERAIFLVEDNPTCDLWWQLGSEPSYDSVTDFLQTSTGTRDVDLHINGNALYCVNSPEFAAYRAMVRELFPPMGCLGDEYIGEFNGHDHALYRARRSDSSTRFQHVHYKFRLDPFIRNFGASAFDMQTVRTMYPETYLIHGKYERLSPTERAHVRLSNRLHLNAEEENELSKLHWQAVGRLPSRSEISVWFKIFLLVEENTNRLKLIHRLHHACEFKSPDATLMQYFGSSLQLAVISSFVNVIHAMPGPAEMAMVAKRSRRFFTIPHLYDFENYCKLSAREACKRRTPPVVPNAHCPDDPPAHFLRLFDDGWQFIGGDDKTLHVRRGAKYTLENPSNCGEVKVVHGRLKCASKFLWTFASSTPHVRRRRPRASHQSNRRLFEDKISSRYPSTNFYTGSTKTSDFNSTSAYDLEARALQSRATVWTTDFHAGPFAGNSAIFSGLNVKIDARIDFGNCMYFKNDDGESVCANVKGLKVLANNDWNGFGLHPCPAHTRENFYYAYADDPDFKKVGAVMCSHPVANCELYMPLGKPMILYFTTRLEFGRDDRHVPWREPWVRGADSAKAWEAWIDNFMRIAANEYNVVLANNEYDSKYVEHFTGIRPEVIPSWSGPSLDDLMRYDSYLPTRLDILLTPYRSNLEYHASDIPVNGWPNMHTKPVVNAPLNHPIFDEIDTVKAHSSVDFNIVTMAEAYPRGYSHIRNLREFPMFLFIPYQASVMSFFELYRLGVPILVPSEKLLLRWMRDHRMLFERIYGEPANVLSRKTTAPSPNSFRVEDAKHWIPFYDIYQKKTFPYLLYFDDWAHAIELTQTADLGSISAKMNAHNRAEYHRISSMWEEVFVRTNLRQGYDTNREDPLDFASALWQHYRTSARGDSHTTCSRTKIHKTIVKRSEEDTVPGFSKCSEHQSKRKLPSEYHSNLFDVVSGEYLKTCDDAHFDERTNKLTCVAKHTRSVVSDPYACASLRYHTYSQQLLCY</sequence>
<protein>
    <submittedName>
        <fullName evidence="1">Uncharacterized protein</fullName>
    </submittedName>
</protein>
<evidence type="ECO:0000313" key="1">
    <source>
        <dbReference type="EMBL" id="OUS41661.1"/>
    </source>
</evidence>
<dbReference type="AlphaFoldDB" id="A0A1Y5HWK3"/>